<reference evidence="2 3" key="1">
    <citation type="submission" date="2014-04" db="EMBL/GenBank/DDBJ databases">
        <authorList>
            <consortium name="DOE Joint Genome Institute"/>
            <person name="Kuo A."/>
            <person name="Kohler A."/>
            <person name="Jargeat P."/>
            <person name="Nagy L.G."/>
            <person name="Floudas D."/>
            <person name="Copeland A."/>
            <person name="Barry K.W."/>
            <person name="Cichocki N."/>
            <person name="Veneault-Fourrey C."/>
            <person name="LaButti K."/>
            <person name="Lindquist E.A."/>
            <person name="Lipzen A."/>
            <person name="Lundell T."/>
            <person name="Morin E."/>
            <person name="Murat C."/>
            <person name="Sun H."/>
            <person name="Tunlid A."/>
            <person name="Henrissat B."/>
            <person name="Grigoriev I.V."/>
            <person name="Hibbett D.S."/>
            <person name="Martin F."/>
            <person name="Nordberg H.P."/>
            <person name="Cantor M.N."/>
            <person name="Hua S.X."/>
        </authorList>
    </citation>
    <scope>NUCLEOTIDE SEQUENCE [LARGE SCALE GENOMIC DNA]</scope>
    <source>
        <strain evidence="2 3">Ve08.2h10</strain>
    </source>
</reference>
<dbReference type="Proteomes" id="UP000054538">
    <property type="component" value="Unassembled WGS sequence"/>
</dbReference>
<evidence type="ECO:0000313" key="2">
    <source>
        <dbReference type="EMBL" id="KIK71963.1"/>
    </source>
</evidence>
<feature type="compositionally biased region" description="Acidic residues" evidence="1">
    <location>
        <begin position="120"/>
        <end position="138"/>
    </location>
</feature>
<dbReference type="EMBL" id="KN831409">
    <property type="protein sequence ID" value="KIK71963.1"/>
    <property type="molecule type" value="Genomic_DNA"/>
</dbReference>
<dbReference type="HOGENOM" id="CLU_066687_1_0_1"/>
<dbReference type="AlphaFoldDB" id="A0A0D0C8P4"/>
<proteinExistence type="predicted"/>
<feature type="compositionally biased region" description="Acidic residues" evidence="1">
    <location>
        <begin position="150"/>
        <end position="159"/>
    </location>
</feature>
<feature type="region of interest" description="Disordered" evidence="1">
    <location>
        <begin position="119"/>
        <end position="159"/>
    </location>
</feature>
<protein>
    <submittedName>
        <fullName evidence="2">Uncharacterized protein</fullName>
    </submittedName>
</protein>
<accession>A0A0D0C8P4</accession>
<organism evidence="2 3">
    <name type="scientific">Paxillus rubicundulus Ve08.2h10</name>
    <dbReference type="NCBI Taxonomy" id="930991"/>
    <lineage>
        <taxon>Eukaryota</taxon>
        <taxon>Fungi</taxon>
        <taxon>Dikarya</taxon>
        <taxon>Basidiomycota</taxon>
        <taxon>Agaricomycotina</taxon>
        <taxon>Agaricomycetes</taxon>
        <taxon>Agaricomycetidae</taxon>
        <taxon>Boletales</taxon>
        <taxon>Paxilineae</taxon>
        <taxon>Paxillaceae</taxon>
        <taxon>Paxillus</taxon>
    </lineage>
</organism>
<dbReference type="InParanoid" id="A0A0D0C8P4"/>
<feature type="region of interest" description="Disordered" evidence="1">
    <location>
        <begin position="16"/>
        <end position="57"/>
    </location>
</feature>
<evidence type="ECO:0000313" key="3">
    <source>
        <dbReference type="Proteomes" id="UP000054538"/>
    </source>
</evidence>
<evidence type="ECO:0000256" key="1">
    <source>
        <dbReference type="SAM" id="MobiDB-lite"/>
    </source>
</evidence>
<keyword evidence="3" id="KW-1185">Reference proteome</keyword>
<sequence length="159" mass="18074">MSLFLSRLHCRRLRNKCERPGDTQPSRKRKQEEVMLPWAGKKKVQTKSPAVDDEDEDAEDCEAEENCDALSVLTEVLSAMVGEMWNMATDRRRVAAESHAQMERVLGTLEEIQGCLDPEFAPEEGSEENFEEEEVAEAVEEKEALKGQNEEEVEVDESD</sequence>
<name>A0A0D0C8P4_9AGAM</name>
<gene>
    <name evidence="2" type="ORF">PAXRUDRAFT_22575</name>
</gene>
<feature type="compositionally biased region" description="Basic and acidic residues" evidence="1">
    <location>
        <begin position="139"/>
        <end position="149"/>
    </location>
</feature>
<reference evidence="3" key="2">
    <citation type="submission" date="2015-01" db="EMBL/GenBank/DDBJ databases">
        <title>Evolutionary Origins and Diversification of the Mycorrhizal Mutualists.</title>
        <authorList>
            <consortium name="DOE Joint Genome Institute"/>
            <consortium name="Mycorrhizal Genomics Consortium"/>
            <person name="Kohler A."/>
            <person name="Kuo A."/>
            <person name="Nagy L.G."/>
            <person name="Floudas D."/>
            <person name="Copeland A."/>
            <person name="Barry K.W."/>
            <person name="Cichocki N."/>
            <person name="Veneault-Fourrey C."/>
            <person name="LaButti K."/>
            <person name="Lindquist E.A."/>
            <person name="Lipzen A."/>
            <person name="Lundell T."/>
            <person name="Morin E."/>
            <person name="Murat C."/>
            <person name="Riley R."/>
            <person name="Ohm R."/>
            <person name="Sun H."/>
            <person name="Tunlid A."/>
            <person name="Henrissat B."/>
            <person name="Grigoriev I.V."/>
            <person name="Hibbett D.S."/>
            <person name="Martin F."/>
        </authorList>
    </citation>
    <scope>NUCLEOTIDE SEQUENCE [LARGE SCALE GENOMIC DNA]</scope>
    <source>
        <strain evidence="3">Ve08.2h10</strain>
    </source>
</reference>